<comment type="similarity">
    <text evidence="2 8">Belongs to the glycosyltransferase 92 family.</text>
</comment>
<dbReference type="EMBL" id="CACRXK020006096">
    <property type="protein sequence ID" value="CAB4008349.1"/>
    <property type="molecule type" value="Genomic_DNA"/>
</dbReference>
<keyword evidence="4 8" id="KW-0808">Transferase</keyword>
<dbReference type="GO" id="GO:0016757">
    <property type="term" value="F:glycosyltransferase activity"/>
    <property type="evidence" value="ECO:0007669"/>
    <property type="project" value="UniProtKB-UniRule"/>
</dbReference>
<evidence type="ECO:0000256" key="4">
    <source>
        <dbReference type="ARBA" id="ARBA00022679"/>
    </source>
</evidence>
<dbReference type="PANTHER" id="PTHR21461:SF87">
    <property type="entry name" value="GH12965P"/>
    <property type="match status" value="1"/>
</dbReference>
<reference evidence="10" key="1">
    <citation type="submission" date="2020-04" db="EMBL/GenBank/DDBJ databases">
        <authorList>
            <person name="Alioto T."/>
            <person name="Alioto T."/>
            <person name="Gomez Garrido J."/>
        </authorList>
    </citation>
    <scope>NUCLEOTIDE SEQUENCE</scope>
    <source>
        <strain evidence="10">A484AB</strain>
    </source>
</reference>
<dbReference type="OrthoDB" id="419529at2759"/>
<comment type="subcellular location">
    <subcellularLocation>
        <location evidence="1">Membrane</location>
        <topology evidence="1">Single-pass membrane protein</topology>
    </subcellularLocation>
</comment>
<name>A0A6S7HUX4_PARCT</name>
<evidence type="ECO:0000313" key="11">
    <source>
        <dbReference type="Proteomes" id="UP001152795"/>
    </source>
</evidence>
<evidence type="ECO:0000256" key="1">
    <source>
        <dbReference type="ARBA" id="ARBA00004167"/>
    </source>
</evidence>
<keyword evidence="7 8" id="KW-0472">Membrane</keyword>
<protein>
    <recommendedName>
        <fullName evidence="8">Glycosyltransferase family 92 protein</fullName>
        <ecNumber evidence="8">2.4.1.-</ecNumber>
    </recommendedName>
</protein>
<dbReference type="GO" id="GO:0005737">
    <property type="term" value="C:cytoplasm"/>
    <property type="evidence" value="ECO:0007669"/>
    <property type="project" value="TreeGrafter"/>
</dbReference>
<comment type="caution">
    <text evidence="10">The sequence shown here is derived from an EMBL/GenBank/DDBJ whole genome shotgun (WGS) entry which is preliminary data.</text>
</comment>
<dbReference type="GO" id="GO:0016020">
    <property type="term" value="C:membrane"/>
    <property type="evidence" value="ECO:0007669"/>
    <property type="project" value="UniProtKB-SubCell"/>
</dbReference>
<organism evidence="10 11">
    <name type="scientific">Paramuricea clavata</name>
    <name type="common">Red gorgonian</name>
    <name type="synonym">Violescent sea-whip</name>
    <dbReference type="NCBI Taxonomy" id="317549"/>
    <lineage>
        <taxon>Eukaryota</taxon>
        <taxon>Metazoa</taxon>
        <taxon>Cnidaria</taxon>
        <taxon>Anthozoa</taxon>
        <taxon>Octocorallia</taxon>
        <taxon>Malacalcyonacea</taxon>
        <taxon>Plexauridae</taxon>
        <taxon>Paramuricea</taxon>
    </lineage>
</organism>
<dbReference type="PANTHER" id="PTHR21461">
    <property type="entry name" value="GLYCOSYLTRANSFERASE FAMILY 92 PROTEIN"/>
    <property type="match status" value="1"/>
</dbReference>
<dbReference type="Proteomes" id="UP001152795">
    <property type="component" value="Unassembled WGS sequence"/>
</dbReference>
<dbReference type="InterPro" id="IPR008166">
    <property type="entry name" value="Glyco_transf_92"/>
</dbReference>
<keyword evidence="6 8" id="KW-1133">Transmembrane helix</keyword>
<feature type="region of interest" description="Disordered" evidence="9">
    <location>
        <begin position="68"/>
        <end position="90"/>
    </location>
</feature>
<evidence type="ECO:0000256" key="2">
    <source>
        <dbReference type="ARBA" id="ARBA00007647"/>
    </source>
</evidence>
<keyword evidence="3 8" id="KW-0328">Glycosyltransferase</keyword>
<evidence type="ECO:0000256" key="9">
    <source>
        <dbReference type="SAM" id="MobiDB-lite"/>
    </source>
</evidence>
<sequence>MVCGKLSQVVRYKTMWYFVVVVISVTLVTNLFIIFPTAFSMHDEHDSMRSSFINARLPRVDSRRIGQDSRDVAWDSRTSFSPPEKPVDTTQDGLITTERTARMPDPSLSTGGRNIHSDPTISQECQNLYRHHMSPPYRLSAVLLVRVYRHDRAGLSSREMLQWLFYLRYAGFDHVFVYDAYVGKKESQYHVLLPLVQSGYITYVDWSAYNPYTIKGTQISAYQDCVDNYGSNLTWHMAIDIDEYPFSPIDVEPNFMQRFLHNFSVENPHVSQITLQNYLFLGKPLDSQDNPFLIARLRRRTHKKGNDLGKSVFRVAQMRTAEVHHNEMRDGKTIDSDAQVMRLNHYWGARLQDWGEDTPRILKLTETDYSVKPIVDRLNRCSKYFGTGSLYMKRWN</sequence>
<keyword evidence="11" id="KW-1185">Reference proteome</keyword>
<dbReference type="AlphaFoldDB" id="A0A6S7HUX4"/>
<evidence type="ECO:0000256" key="3">
    <source>
        <dbReference type="ARBA" id="ARBA00022676"/>
    </source>
</evidence>
<gene>
    <name evidence="10" type="ORF">PACLA_8A054822</name>
</gene>
<evidence type="ECO:0000256" key="8">
    <source>
        <dbReference type="RuleBase" id="RU366017"/>
    </source>
</evidence>
<feature type="transmembrane region" description="Helical" evidence="8">
    <location>
        <begin position="15"/>
        <end position="39"/>
    </location>
</feature>
<evidence type="ECO:0000313" key="10">
    <source>
        <dbReference type="EMBL" id="CAB4008349.1"/>
    </source>
</evidence>
<proteinExistence type="inferred from homology"/>
<dbReference type="EC" id="2.4.1.-" evidence="8"/>
<dbReference type="Pfam" id="PF01697">
    <property type="entry name" value="Glyco_transf_92"/>
    <property type="match status" value="1"/>
</dbReference>
<evidence type="ECO:0000256" key="6">
    <source>
        <dbReference type="ARBA" id="ARBA00022989"/>
    </source>
</evidence>
<accession>A0A6S7HUX4</accession>
<evidence type="ECO:0000256" key="7">
    <source>
        <dbReference type="ARBA" id="ARBA00023136"/>
    </source>
</evidence>
<keyword evidence="5 8" id="KW-0812">Transmembrane</keyword>
<evidence type="ECO:0000256" key="5">
    <source>
        <dbReference type="ARBA" id="ARBA00022692"/>
    </source>
</evidence>